<dbReference type="GO" id="GO:0006313">
    <property type="term" value="P:DNA transposition"/>
    <property type="evidence" value="ECO:0007669"/>
    <property type="project" value="InterPro"/>
</dbReference>
<name>A0A938B2Q1_UNCTE</name>
<gene>
    <name evidence="3" type="ORF">FJZ47_04270</name>
</gene>
<feature type="domain" description="Transposase IS4-like" evidence="2">
    <location>
        <begin position="19"/>
        <end position="235"/>
    </location>
</feature>
<dbReference type="InterPro" id="IPR047647">
    <property type="entry name" value="ISAs1_transpos"/>
</dbReference>
<evidence type="ECO:0000256" key="1">
    <source>
        <dbReference type="SAM" id="MobiDB-lite"/>
    </source>
</evidence>
<dbReference type="Pfam" id="PF01609">
    <property type="entry name" value="DDE_Tnp_1"/>
    <property type="match status" value="1"/>
</dbReference>
<comment type="caution">
    <text evidence="3">The sequence shown here is derived from an EMBL/GenBank/DDBJ whole genome shotgun (WGS) entry which is preliminary data.</text>
</comment>
<dbReference type="GO" id="GO:0003677">
    <property type="term" value="F:DNA binding"/>
    <property type="evidence" value="ECO:0007669"/>
    <property type="project" value="InterPro"/>
</dbReference>
<feature type="compositionally biased region" description="Basic and acidic residues" evidence="1">
    <location>
        <begin position="1"/>
        <end position="10"/>
    </location>
</feature>
<reference evidence="3" key="1">
    <citation type="submission" date="2019-03" db="EMBL/GenBank/DDBJ databases">
        <title>Lake Tanganyika Metagenome-Assembled Genomes (MAGs).</title>
        <authorList>
            <person name="Tran P."/>
        </authorList>
    </citation>
    <scope>NUCLEOTIDE SEQUENCE</scope>
    <source>
        <strain evidence="3">K_DeepCast_65m_m2_066</strain>
    </source>
</reference>
<dbReference type="GO" id="GO:0004803">
    <property type="term" value="F:transposase activity"/>
    <property type="evidence" value="ECO:0007669"/>
    <property type="project" value="InterPro"/>
</dbReference>
<dbReference type="EMBL" id="VGLS01000083">
    <property type="protein sequence ID" value="MBM3223005.1"/>
    <property type="molecule type" value="Genomic_DNA"/>
</dbReference>
<dbReference type="PANTHER" id="PTHR30298:SF0">
    <property type="entry name" value="PROTEIN YBFL-RELATED"/>
    <property type="match status" value="1"/>
</dbReference>
<feature type="region of interest" description="Disordered" evidence="1">
    <location>
        <begin position="1"/>
        <end position="34"/>
    </location>
</feature>
<accession>A0A938B2Q1</accession>
<sequence length="284" mass="30815">MGGAAPRERPPASSGAGHGIALDGNTLRGSRNQRAPGVHLSSALGYHIGCLLAPRAVGDKTNEMTRVEAVLRPCVLPGRVVTMDALRTQRHVAQTIVDGVGDYVMIVKENPPQLSADIEWVVTLPPAGDPHPRARTIDIGHERIEPRHITTSEVRVGYSEWPCLAQVFAIGRYVIMQKTGEERSAIVYGVTSLRPEHVTPGQLLAFVRGHWHIENKSHWVRDMTFDTDRSPVRCSNIPQGLAALYHTAIGLLRGAGYPNIAAVCRQLAAQPARALALIGIVLEN</sequence>
<dbReference type="AlphaFoldDB" id="A0A938B2Q1"/>
<dbReference type="PANTHER" id="PTHR30298">
    <property type="entry name" value="H REPEAT-ASSOCIATED PREDICTED TRANSPOSASE"/>
    <property type="match status" value="1"/>
</dbReference>
<evidence type="ECO:0000313" key="3">
    <source>
        <dbReference type="EMBL" id="MBM3223005.1"/>
    </source>
</evidence>
<protein>
    <submittedName>
        <fullName evidence="3">ISAs1 family transposase</fullName>
    </submittedName>
</protein>
<proteinExistence type="predicted"/>
<organism evidence="3 4">
    <name type="scientific">Tectimicrobiota bacterium</name>
    <dbReference type="NCBI Taxonomy" id="2528274"/>
    <lineage>
        <taxon>Bacteria</taxon>
        <taxon>Pseudomonadati</taxon>
        <taxon>Nitrospinota/Tectimicrobiota group</taxon>
        <taxon>Candidatus Tectimicrobiota</taxon>
    </lineage>
</organism>
<dbReference type="InterPro" id="IPR051698">
    <property type="entry name" value="Transposase_11-like"/>
</dbReference>
<evidence type="ECO:0000313" key="4">
    <source>
        <dbReference type="Proteomes" id="UP000712673"/>
    </source>
</evidence>
<dbReference type="Proteomes" id="UP000712673">
    <property type="component" value="Unassembled WGS sequence"/>
</dbReference>
<dbReference type="InterPro" id="IPR002559">
    <property type="entry name" value="Transposase_11"/>
</dbReference>
<evidence type="ECO:0000259" key="2">
    <source>
        <dbReference type="Pfam" id="PF01609"/>
    </source>
</evidence>
<dbReference type="NCBIfam" id="NF033564">
    <property type="entry name" value="transpos_ISAs1"/>
    <property type="match status" value="1"/>
</dbReference>